<dbReference type="EMBL" id="JBEUKS010000005">
    <property type="protein sequence ID" value="MFC1439725.1"/>
    <property type="molecule type" value="Genomic_DNA"/>
</dbReference>
<protein>
    <submittedName>
        <fullName evidence="3">ISAs1 family transposase</fullName>
    </submittedName>
</protein>
<dbReference type="RefSeq" id="WP_380565289.1">
    <property type="nucleotide sequence ID" value="NZ_JBEUKS010000005.1"/>
</dbReference>
<name>A0ABV6XNA3_9ACTN</name>
<feature type="region of interest" description="Disordered" evidence="1">
    <location>
        <begin position="278"/>
        <end position="370"/>
    </location>
</feature>
<feature type="compositionally biased region" description="Basic residues" evidence="1">
    <location>
        <begin position="339"/>
        <end position="358"/>
    </location>
</feature>
<dbReference type="InterPro" id="IPR051698">
    <property type="entry name" value="Transposase_11-like"/>
</dbReference>
<gene>
    <name evidence="3" type="ORF">ABUW04_15815</name>
</gene>
<dbReference type="Pfam" id="PF13808">
    <property type="entry name" value="DDE_Tnp_1_assoc"/>
    <property type="match status" value="1"/>
</dbReference>
<evidence type="ECO:0000256" key="1">
    <source>
        <dbReference type="SAM" id="MobiDB-lite"/>
    </source>
</evidence>
<dbReference type="InterPro" id="IPR032806">
    <property type="entry name" value="YbfD_N"/>
</dbReference>
<keyword evidence="4" id="KW-1185">Reference proteome</keyword>
<dbReference type="InterPro" id="IPR047647">
    <property type="entry name" value="ISAs1_transpos"/>
</dbReference>
<organism evidence="3 4">
    <name type="scientific">Streptacidiphilus jeojiensis</name>
    <dbReference type="NCBI Taxonomy" id="3229225"/>
    <lineage>
        <taxon>Bacteria</taxon>
        <taxon>Bacillati</taxon>
        <taxon>Actinomycetota</taxon>
        <taxon>Actinomycetes</taxon>
        <taxon>Kitasatosporales</taxon>
        <taxon>Streptomycetaceae</taxon>
        <taxon>Streptacidiphilus</taxon>
    </lineage>
</organism>
<feature type="compositionally biased region" description="Gly residues" evidence="1">
    <location>
        <begin position="411"/>
        <end position="420"/>
    </location>
</feature>
<comment type="caution">
    <text evidence="3">The sequence shown here is derived from an EMBL/GenBank/DDBJ whole genome shotgun (WGS) entry which is preliminary data.</text>
</comment>
<feature type="region of interest" description="Disordered" evidence="1">
    <location>
        <begin position="397"/>
        <end position="420"/>
    </location>
</feature>
<evidence type="ECO:0000313" key="4">
    <source>
        <dbReference type="Proteomes" id="UP001592581"/>
    </source>
</evidence>
<sequence length="420" mass="46187">MLLLVDRLRVLPDPRRRRGVRHPFAAVLLVAASAVVAGARSYAAIGQWSTSAPQHTLARLGARAVGALSVRVPPSAATIRRILGRVCPGGLADLTGADPAGTQPVAVDDKAARGSRHDQTPAAHLLAAMTDQGRTVTQLRVADKTNEITCFAALLEPYDLTGVTVTADALHTQRAHARFLVQEKNAHYLLVVKANQPGLHRQVGSLPWQDVTARRYDRESGHGRKETRATRVLTITDLGLDFPHAVQAVRILRHRTDLKTGACTRQTVYAITDLTSQQAPPQRLGQLARSPGRQVAVDHREPAALRPRHHLPRGRLEDPHRPRTRQHGHPAEPRDQHLPRRRTQQHHRRPAARFRRTLHTPTRPPGHRLTSDAHKIKRLCNAPGREVGRKWVHTTEESTLCCSSGKAHSTGQGGARGHGK</sequence>
<evidence type="ECO:0000259" key="2">
    <source>
        <dbReference type="Pfam" id="PF13808"/>
    </source>
</evidence>
<dbReference type="PANTHER" id="PTHR30298">
    <property type="entry name" value="H REPEAT-ASSOCIATED PREDICTED TRANSPOSASE"/>
    <property type="match status" value="1"/>
</dbReference>
<feature type="compositionally biased region" description="Polar residues" evidence="1">
    <location>
        <begin position="397"/>
        <end position="410"/>
    </location>
</feature>
<dbReference type="Proteomes" id="UP001592581">
    <property type="component" value="Unassembled WGS sequence"/>
</dbReference>
<feature type="compositionally biased region" description="Basic and acidic residues" evidence="1">
    <location>
        <begin position="329"/>
        <end position="338"/>
    </location>
</feature>
<dbReference type="PANTHER" id="PTHR30298:SF0">
    <property type="entry name" value="PROTEIN YBFL-RELATED"/>
    <property type="match status" value="1"/>
</dbReference>
<evidence type="ECO:0000313" key="3">
    <source>
        <dbReference type="EMBL" id="MFC1439725.1"/>
    </source>
</evidence>
<accession>A0ABV6XNA3</accession>
<proteinExistence type="predicted"/>
<dbReference type="NCBIfam" id="NF033564">
    <property type="entry name" value="transpos_ISAs1"/>
    <property type="match status" value="1"/>
</dbReference>
<reference evidence="3 4" key="1">
    <citation type="submission" date="2024-06" db="EMBL/GenBank/DDBJ databases">
        <authorList>
            <person name="Lee S.D."/>
        </authorList>
    </citation>
    <scope>NUCLEOTIDE SEQUENCE [LARGE SCALE GENOMIC DNA]</scope>
    <source>
        <strain evidence="3 4">N1-10</strain>
    </source>
</reference>
<feature type="domain" description="H repeat-associated protein N-terminal" evidence="2">
    <location>
        <begin position="6"/>
        <end position="91"/>
    </location>
</feature>